<accession>A0A261BMV6</accession>
<dbReference type="AlphaFoldDB" id="A0A261BMV6"/>
<dbReference type="Proteomes" id="UP000216463">
    <property type="component" value="Unassembled WGS sequence"/>
</dbReference>
<proteinExistence type="predicted"/>
<gene>
    <name evidence="2" type="ORF">FL83_14209</name>
</gene>
<protein>
    <submittedName>
        <fullName evidence="2">Uncharacterized protein</fullName>
    </submittedName>
</protein>
<evidence type="ECO:0000256" key="1">
    <source>
        <dbReference type="SAM" id="Phobius"/>
    </source>
</evidence>
<keyword evidence="3" id="KW-1185">Reference proteome</keyword>
<organism evidence="2 3">
    <name type="scientific">Caenorhabditis latens</name>
    <dbReference type="NCBI Taxonomy" id="1503980"/>
    <lineage>
        <taxon>Eukaryota</taxon>
        <taxon>Metazoa</taxon>
        <taxon>Ecdysozoa</taxon>
        <taxon>Nematoda</taxon>
        <taxon>Chromadorea</taxon>
        <taxon>Rhabditida</taxon>
        <taxon>Rhabditina</taxon>
        <taxon>Rhabditomorpha</taxon>
        <taxon>Rhabditoidea</taxon>
        <taxon>Rhabditidae</taxon>
        <taxon>Peloderinae</taxon>
        <taxon>Caenorhabditis</taxon>
    </lineage>
</organism>
<sequence length="79" mass="8825">MTSEPIIDDYEGPTPWEQLIPVCILTAILLILLLACVKECHFKYSRSKAAENASKRDLGPLPKITVTNGRTGEERVIQE</sequence>
<feature type="non-terminal residue" evidence="2">
    <location>
        <position position="1"/>
    </location>
</feature>
<evidence type="ECO:0000313" key="2">
    <source>
        <dbReference type="EMBL" id="OZG11328.1"/>
    </source>
</evidence>
<keyword evidence="1" id="KW-0472">Membrane</keyword>
<feature type="transmembrane region" description="Helical" evidence="1">
    <location>
        <begin position="19"/>
        <end position="37"/>
    </location>
</feature>
<comment type="caution">
    <text evidence="2">The sequence shown here is derived from an EMBL/GenBank/DDBJ whole genome shotgun (WGS) entry which is preliminary data.</text>
</comment>
<keyword evidence="1" id="KW-0812">Transmembrane</keyword>
<evidence type="ECO:0000313" key="3">
    <source>
        <dbReference type="Proteomes" id="UP000216463"/>
    </source>
</evidence>
<reference evidence="2" key="1">
    <citation type="submission" date="2017-07" db="EMBL/GenBank/DDBJ databases">
        <title>Caenorhabditis latens genome sequence.</title>
        <authorList>
            <person name="Fierst J.L."/>
        </authorList>
    </citation>
    <scope>NUCLEOTIDE SEQUENCE [LARGE SCALE GENOMIC DNA]</scope>
    <source>
        <strain evidence="2">PX534</strain>
    </source>
</reference>
<keyword evidence="1" id="KW-1133">Transmembrane helix</keyword>
<name>A0A261BMV6_9PELO</name>
<dbReference type="EMBL" id="NIPN01000109">
    <property type="protein sequence ID" value="OZG11328.1"/>
    <property type="molecule type" value="Genomic_DNA"/>
</dbReference>